<evidence type="ECO:0000256" key="6">
    <source>
        <dbReference type="ARBA" id="ARBA00043913"/>
    </source>
</evidence>
<dbReference type="InterPro" id="IPR036322">
    <property type="entry name" value="WD40_repeat_dom_sf"/>
</dbReference>
<comment type="function">
    <text evidence="6">Involved in mitochondrial fission. Acts as an adapter protein required to form mitochondrial fission complexes. Formation of these complexes is required to promote constriction and fission of the mitochondrial compartment at a late step in mitochondrial division.</text>
</comment>
<dbReference type="SUPFAM" id="SSF82171">
    <property type="entry name" value="DPP6 N-terminal domain-like"/>
    <property type="match status" value="1"/>
</dbReference>
<feature type="repeat" description="WD" evidence="7">
    <location>
        <begin position="834"/>
        <end position="865"/>
    </location>
</feature>
<dbReference type="SUPFAM" id="SSF52540">
    <property type="entry name" value="P-loop containing nucleoside triphosphate hydrolases"/>
    <property type="match status" value="1"/>
</dbReference>
<dbReference type="PROSITE" id="PS50082">
    <property type="entry name" value="WD_REPEATS_2"/>
    <property type="match status" value="3"/>
</dbReference>
<comment type="similarity">
    <text evidence="4">Belongs to the WD repeat MDV1/CAF4 family.</text>
</comment>
<evidence type="ECO:0000259" key="8">
    <source>
        <dbReference type="Pfam" id="PF24883"/>
    </source>
</evidence>
<dbReference type="SMART" id="SM00320">
    <property type="entry name" value="WD40"/>
    <property type="match status" value="8"/>
</dbReference>
<evidence type="ECO:0000256" key="5">
    <source>
        <dbReference type="ARBA" id="ARBA00039789"/>
    </source>
</evidence>
<dbReference type="EMBL" id="JAVFKD010000015">
    <property type="protein sequence ID" value="KAK5989016.1"/>
    <property type="molecule type" value="Genomic_DNA"/>
</dbReference>
<reference evidence="9 10" key="1">
    <citation type="submission" date="2024-01" db="EMBL/GenBank/DDBJ databases">
        <title>Complete genome of Cladobotryum mycophilum ATHUM6906.</title>
        <authorList>
            <person name="Christinaki A.C."/>
            <person name="Myridakis A.I."/>
            <person name="Kouvelis V.N."/>
        </authorList>
    </citation>
    <scope>NUCLEOTIDE SEQUENCE [LARGE SCALE GENOMIC DNA]</scope>
    <source>
        <strain evidence="9 10">ATHUM6906</strain>
    </source>
</reference>
<keyword evidence="10" id="KW-1185">Reference proteome</keyword>
<comment type="caution">
    <text evidence="9">The sequence shown here is derived from an EMBL/GenBank/DDBJ whole genome shotgun (WGS) entry which is preliminary data.</text>
</comment>
<feature type="repeat" description="WD" evidence="7">
    <location>
        <begin position="617"/>
        <end position="658"/>
    </location>
</feature>
<dbReference type="Gene3D" id="3.40.50.300">
    <property type="entry name" value="P-loop containing nucleotide triphosphate hydrolases"/>
    <property type="match status" value="1"/>
</dbReference>
<evidence type="ECO:0000256" key="7">
    <source>
        <dbReference type="PROSITE-ProRule" id="PRU00221"/>
    </source>
</evidence>
<dbReference type="InterPro" id="IPR056884">
    <property type="entry name" value="NPHP3-like_N"/>
</dbReference>
<keyword evidence="2" id="KW-0677">Repeat</keyword>
<dbReference type="Pfam" id="PF24883">
    <property type="entry name" value="NPHP3_N"/>
    <property type="match status" value="1"/>
</dbReference>
<dbReference type="Pfam" id="PF00400">
    <property type="entry name" value="WD40"/>
    <property type="match status" value="4"/>
</dbReference>
<dbReference type="Gene3D" id="2.130.10.10">
    <property type="entry name" value="YVTN repeat-like/Quinoprotein amine dehydrogenase"/>
    <property type="match status" value="3"/>
</dbReference>
<evidence type="ECO:0000256" key="2">
    <source>
        <dbReference type="ARBA" id="ARBA00022737"/>
    </source>
</evidence>
<dbReference type="SUPFAM" id="SSF50978">
    <property type="entry name" value="WD40 repeat-like"/>
    <property type="match status" value="1"/>
</dbReference>
<organism evidence="9 10">
    <name type="scientific">Cladobotryum mycophilum</name>
    <dbReference type="NCBI Taxonomy" id="491253"/>
    <lineage>
        <taxon>Eukaryota</taxon>
        <taxon>Fungi</taxon>
        <taxon>Dikarya</taxon>
        <taxon>Ascomycota</taxon>
        <taxon>Pezizomycotina</taxon>
        <taxon>Sordariomycetes</taxon>
        <taxon>Hypocreomycetidae</taxon>
        <taxon>Hypocreales</taxon>
        <taxon>Hypocreaceae</taxon>
        <taxon>Cladobotryum</taxon>
    </lineage>
</organism>
<keyword evidence="3" id="KW-0175">Coiled coil</keyword>
<evidence type="ECO:0000313" key="10">
    <source>
        <dbReference type="Proteomes" id="UP001338125"/>
    </source>
</evidence>
<dbReference type="Proteomes" id="UP001338125">
    <property type="component" value="Unassembled WGS sequence"/>
</dbReference>
<keyword evidence="1 7" id="KW-0853">WD repeat</keyword>
<dbReference type="PANTHER" id="PTHR22847">
    <property type="entry name" value="WD40 REPEAT PROTEIN"/>
    <property type="match status" value="1"/>
</dbReference>
<feature type="repeat" description="WD" evidence="7">
    <location>
        <begin position="575"/>
        <end position="616"/>
    </location>
</feature>
<feature type="domain" description="Nephrocystin 3-like N-terminal" evidence="8">
    <location>
        <begin position="5"/>
        <end position="156"/>
    </location>
</feature>
<evidence type="ECO:0000256" key="4">
    <source>
        <dbReference type="ARBA" id="ARBA00038415"/>
    </source>
</evidence>
<name>A0ABR0SBI8_9HYPO</name>
<dbReference type="PROSITE" id="PS50294">
    <property type="entry name" value="WD_REPEATS_REGION"/>
    <property type="match status" value="1"/>
</dbReference>
<evidence type="ECO:0000256" key="1">
    <source>
        <dbReference type="ARBA" id="ARBA00022574"/>
    </source>
</evidence>
<gene>
    <name evidence="9" type="ORF">PT974_10514</name>
</gene>
<dbReference type="InterPro" id="IPR001680">
    <property type="entry name" value="WD40_rpt"/>
</dbReference>
<proteinExistence type="inferred from homology"/>
<protein>
    <recommendedName>
        <fullName evidence="5">Mitochondrial division protein 1</fullName>
    </recommendedName>
</protein>
<sequence>MGKRPRGKRIYWLKGMAGTGKTTISMTLAREYHLQKQLGASFFFSRGGGDLASTKRFATTMASQLAEILPDFKKRLKTAVEACPSINSLGLYDQWEKLMLQPLAAIESGDLPSPIVFVVDALDECDNEDDIGVLIQCLVATAELGSLPLRIFITSRPEQPINMSFNSISSNTHTDFVLHDIEHSIVEKDLEIYYKHELSNMDLDATLITEDTIRRLVQKSHRLFIHATTVCHFIREGKSIAAQRLTNIIEAQSLQLEPESELDLMYTTVLKNALNTKLSKDEQQIFQERFTKTVGSIVILFDRMTPTNLATMIDEPKETMMKFLNYLGSVLDVSEQEQRRIGVLHPSFRDSILSSTRCTSTMFCIDARKVHGHLFNRCLDIMSKNLRKNMCKLRRLGIRAKDISRSNIDDCIAPVVQYACSYWVYHLQQSDISLNEHPGILDFFRTRFLFWLEVLTLIGRVADGIDMMKYLNSSLQVSPSVTSPSTRTLLAKMKSKFTGKVTSQESPSLRAVVHDATRFLFHHSSTIEEAPLQLYCSALIFSPEMSIIRRFYDHHIPTWISKTPSLSEMWEPRLRMMHTSKAHFVAFSPNGKLLASGYEYNEVILWDTATGSQRLTLKGHLGMVLSISFSPDSRLLVSSSNHGPVRLWNTTTGAQLPIPQNWIKASFVSFLPNNQLVLSRKNKIHEVHFRLYNTETSTELRTYQSPSSTLQFAVSFDGKLIVYTQAADIFLIDLETGEPRHSWKLNANSVRFSPDSKLLATGTRKNIKIWDIMTGKMQRVISADGIREVLFSPDGKSIAATCKRQIRLWDVESGRIQCVFQDHGRAFTDSNQPISFSPDGSIIASARNHNEISLWDISFGTKQIARNDKPRLQSAFAAMPDGKHIASVAPRGVCQIWDARTGENTGLYTQTITAMNEARIACSPDGKLVAVHCGMTSFEVWDTQKGRLFTKYRAYNLEHVAFSPDSKLIAILSSKKKIHFCDARSGSEVYTFTSPAGAIESFAFSPDGKFIALVILSYEKECRIEEGEGLHGYIPIHIYLPGKAILHFSPDSKLLSCYYSNISHIWDAETRKLRHIKRNL</sequence>
<evidence type="ECO:0000256" key="3">
    <source>
        <dbReference type="ARBA" id="ARBA00023054"/>
    </source>
</evidence>
<dbReference type="InterPro" id="IPR015943">
    <property type="entry name" value="WD40/YVTN_repeat-like_dom_sf"/>
</dbReference>
<evidence type="ECO:0000313" key="9">
    <source>
        <dbReference type="EMBL" id="KAK5989016.1"/>
    </source>
</evidence>
<dbReference type="InterPro" id="IPR027417">
    <property type="entry name" value="P-loop_NTPase"/>
</dbReference>
<dbReference type="CDD" id="cd00200">
    <property type="entry name" value="WD40"/>
    <property type="match status" value="2"/>
</dbReference>
<accession>A0ABR0SBI8</accession>
<dbReference type="PANTHER" id="PTHR22847:SF637">
    <property type="entry name" value="WD REPEAT DOMAIN 5B"/>
    <property type="match status" value="1"/>
</dbReference>